<evidence type="ECO:0000313" key="1">
    <source>
        <dbReference type="EMBL" id="KUJ17570.1"/>
    </source>
</evidence>
<dbReference type="InParanoid" id="A0A194XBM8"/>
<proteinExistence type="predicted"/>
<dbReference type="GeneID" id="28818967"/>
<evidence type="ECO:0008006" key="3">
    <source>
        <dbReference type="Google" id="ProtNLM"/>
    </source>
</evidence>
<gene>
    <name evidence="1" type="ORF">LY89DRAFT_583976</name>
</gene>
<dbReference type="AlphaFoldDB" id="A0A194XBM8"/>
<protein>
    <recommendedName>
        <fullName evidence="3">Transcription factor domain-containing protein</fullName>
    </recommendedName>
</protein>
<dbReference type="PANTHER" id="PTHR47431:SF1">
    <property type="entry name" value="ZN(II)2CYS6 TRANSCRIPTION FACTOR (EUROFUNG)"/>
    <property type="match status" value="1"/>
</dbReference>
<dbReference type="KEGG" id="psco:LY89DRAFT_583976"/>
<dbReference type="CDD" id="cd12148">
    <property type="entry name" value="fungal_TF_MHR"/>
    <property type="match status" value="1"/>
</dbReference>
<keyword evidence="2" id="KW-1185">Reference proteome</keyword>
<dbReference type="PANTHER" id="PTHR47431">
    <property type="entry name" value="ZN(II)2CYS6 TRANSCRIPTION FACTOR (EUROFUNG)-RELATED"/>
    <property type="match status" value="1"/>
</dbReference>
<name>A0A194XBM8_MOLSC</name>
<dbReference type="Proteomes" id="UP000070700">
    <property type="component" value="Unassembled WGS sequence"/>
</dbReference>
<evidence type="ECO:0000313" key="2">
    <source>
        <dbReference type="Proteomes" id="UP000070700"/>
    </source>
</evidence>
<accession>A0A194XBM8</accession>
<sequence length="407" mass="45781">MDHLLTAMCYVGSRYVSGLSTNPYATDLESFVVSPPVRDASMVQTLLLYALGLDGGGEQVKAVEILVRAQHMALDIGMNTREYALANGQGSSVCEESLRRSWHELNVVCVMVAGFHGRRAFYFQDWNSFVPLPCEARYFDIGLIPPLHTFEEFEEDSFTDDDIEWSSYTYRIAAARNLDRIIQSISGHFPDNVSIHRLEAYLTAWKLHLPESKRDFYDEASDFDEMLFQAHMITDVSSMLLHRHYAKLEVLAVQTITSCSEHVDLAPTVDNMHTIKTAQAAANVSRLVALPTPLINHTHFFVCALTMSSIVHLSMWSALPIISPEQELKEQIRMNAGALKAIANVWHSARMGFGQVTKAGQMIYATRKDVAGDVFWRDFMQDDIMTGHIEDDPISEPLLCRPTSSQP</sequence>
<dbReference type="OrthoDB" id="5367487at2759"/>
<dbReference type="RefSeq" id="XP_018071925.1">
    <property type="nucleotide sequence ID" value="XM_018209241.1"/>
</dbReference>
<dbReference type="EMBL" id="KQ947414">
    <property type="protein sequence ID" value="KUJ17570.1"/>
    <property type="molecule type" value="Genomic_DNA"/>
</dbReference>
<reference evidence="1 2" key="1">
    <citation type="submission" date="2015-10" db="EMBL/GenBank/DDBJ databases">
        <title>Full genome of DAOMC 229536 Phialocephala scopiformis, a fungal endophyte of spruce producing the potent anti-insectan compound rugulosin.</title>
        <authorList>
            <consortium name="DOE Joint Genome Institute"/>
            <person name="Walker A.K."/>
            <person name="Frasz S.L."/>
            <person name="Seifert K.A."/>
            <person name="Miller J.D."/>
            <person name="Mondo S.J."/>
            <person name="Labutti K."/>
            <person name="Lipzen A."/>
            <person name="Dockter R."/>
            <person name="Kennedy M."/>
            <person name="Grigoriev I.V."/>
            <person name="Spatafora J.W."/>
        </authorList>
    </citation>
    <scope>NUCLEOTIDE SEQUENCE [LARGE SCALE GENOMIC DNA]</scope>
    <source>
        <strain evidence="1 2">CBS 120377</strain>
    </source>
</reference>
<organism evidence="1 2">
    <name type="scientific">Mollisia scopiformis</name>
    <name type="common">Conifer needle endophyte fungus</name>
    <name type="synonym">Phialocephala scopiformis</name>
    <dbReference type="NCBI Taxonomy" id="149040"/>
    <lineage>
        <taxon>Eukaryota</taxon>
        <taxon>Fungi</taxon>
        <taxon>Dikarya</taxon>
        <taxon>Ascomycota</taxon>
        <taxon>Pezizomycotina</taxon>
        <taxon>Leotiomycetes</taxon>
        <taxon>Helotiales</taxon>
        <taxon>Mollisiaceae</taxon>
        <taxon>Mollisia</taxon>
    </lineage>
</organism>